<dbReference type="InterPro" id="IPR036236">
    <property type="entry name" value="Znf_C2H2_sf"/>
</dbReference>
<feature type="domain" description="C2H2-type" evidence="3">
    <location>
        <begin position="69"/>
        <end position="97"/>
    </location>
</feature>
<dbReference type="SMART" id="SM00355">
    <property type="entry name" value="ZnF_C2H2"/>
    <property type="match status" value="2"/>
</dbReference>
<dbReference type="InterPro" id="IPR013087">
    <property type="entry name" value="Znf_C2H2_type"/>
</dbReference>
<dbReference type="RefSeq" id="XP_056070630.1">
    <property type="nucleotide sequence ID" value="XM_056216383.1"/>
</dbReference>
<keyword evidence="1" id="KW-0862">Zinc</keyword>
<dbReference type="GeneID" id="80911151"/>
<dbReference type="Pfam" id="PF00096">
    <property type="entry name" value="zf-C2H2"/>
    <property type="match status" value="1"/>
</dbReference>
<reference evidence="4" key="1">
    <citation type="submission" date="2022-10" db="EMBL/GenBank/DDBJ databases">
        <title>Tapping the CABI collections for fungal endophytes: first genome assemblies for Collariella, Neodidymelliopsis, Ascochyta clinopodiicola, Didymella pomorum, Didymosphaeria variabile, Neocosmospora piperis and Neocucurbitaria cava.</title>
        <authorList>
            <person name="Hill R."/>
        </authorList>
    </citation>
    <scope>NUCLEOTIDE SEQUENCE</scope>
    <source>
        <strain evidence="4">IMI 356815</strain>
    </source>
</reference>
<dbReference type="AlphaFoldDB" id="A0A9W8XJQ4"/>
<dbReference type="GO" id="GO:0008270">
    <property type="term" value="F:zinc ion binding"/>
    <property type="evidence" value="ECO:0007669"/>
    <property type="project" value="UniProtKB-KW"/>
</dbReference>
<feature type="compositionally biased region" description="Basic and acidic residues" evidence="2">
    <location>
        <begin position="139"/>
        <end position="149"/>
    </location>
</feature>
<evidence type="ECO:0000256" key="2">
    <source>
        <dbReference type="SAM" id="MobiDB-lite"/>
    </source>
</evidence>
<keyword evidence="5" id="KW-1185">Reference proteome</keyword>
<dbReference type="SUPFAM" id="SSF57667">
    <property type="entry name" value="beta-beta-alpha zinc fingers"/>
    <property type="match status" value="1"/>
</dbReference>
<dbReference type="Proteomes" id="UP001140513">
    <property type="component" value="Unassembled WGS sequence"/>
</dbReference>
<evidence type="ECO:0000259" key="3">
    <source>
        <dbReference type="PROSITE" id="PS50157"/>
    </source>
</evidence>
<name>A0A9W8XJQ4_9PLEO</name>
<evidence type="ECO:0000313" key="4">
    <source>
        <dbReference type="EMBL" id="KAJ4352274.1"/>
    </source>
</evidence>
<proteinExistence type="predicted"/>
<keyword evidence="1" id="KW-0863">Zinc-finger</keyword>
<feature type="domain" description="C2H2-type" evidence="3">
    <location>
        <begin position="16"/>
        <end position="39"/>
    </location>
</feature>
<protein>
    <recommendedName>
        <fullName evidence="3">C2H2-type domain-containing protein</fullName>
    </recommendedName>
</protein>
<dbReference type="Gene3D" id="3.30.160.60">
    <property type="entry name" value="Classic Zinc Finger"/>
    <property type="match status" value="1"/>
</dbReference>
<organism evidence="4 5">
    <name type="scientific">Didymosphaeria variabile</name>
    <dbReference type="NCBI Taxonomy" id="1932322"/>
    <lineage>
        <taxon>Eukaryota</taxon>
        <taxon>Fungi</taxon>
        <taxon>Dikarya</taxon>
        <taxon>Ascomycota</taxon>
        <taxon>Pezizomycotina</taxon>
        <taxon>Dothideomycetes</taxon>
        <taxon>Pleosporomycetidae</taxon>
        <taxon>Pleosporales</taxon>
        <taxon>Massarineae</taxon>
        <taxon>Didymosphaeriaceae</taxon>
        <taxon>Didymosphaeria</taxon>
    </lineage>
</organism>
<dbReference type="PROSITE" id="PS50157">
    <property type="entry name" value="ZINC_FINGER_C2H2_2"/>
    <property type="match status" value="2"/>
</dbReference>
<keyword evidence="1" id="KW-0479">Metal-binding</keyword>
<gene>
    <name evidence="4" type="ORF">N0V89_007621</name>
</gene>
<sequence>MKDEIIADTALLRSELFCPKCDRYFTRYGNLVNHVQKKHGIGGNLLASSYMPRDGILDRRASDAPIAEQVCVECDKRYVYAAALANHLKAKHSTDNVSGHAGAMDKNATTPNPKRKSSGDGLEDWGHAMKKTKTYSDGGEGRDEGEGGKEGAGGVVGYGLEEVVGGL</sequence>
<dbReference type="PROSITE" id="PS00028">
    <property type="entry name" value="ZINC_FINGER_C2H2_1"/>
    <property type="match status" value="2"/>
</dbReference>
<dbReference type="OrthoDB" id="6077919at2759"/>
<evidence type="ECO:0000313" key="5">
    <source>
        <dbReference type="Proteomes" id="UP001140513"/>
    </source>
</evidence>
<dbReference type="EMBL" id="JAPEUX010000005">
    <property type="protein sequence ID" value="KAJ4352274.1"/>
    <property type="molecule type" value="Genomic_DNA"/>
</dbReference>
<accession>A0A9W8XJQ4</accession>
<comment type="caution">
    <text evidence="4">The sequence shown here is derived from an EMBL/GenBank/DDBJ whole genome shotgun (WGS) entry which is preliminary data.</text>
</comment>
<feature type="region of interest" description="Disordered" evidence="2">
    <location>
        <begin position="92"/>
        <end position="155"/>
    </location>
</feature>
<evidence type="ECO:0000256" key="1">
    <source>
        <dbReference type="PROSITE-ProRule" id="PRU00042"/>
    </source>
</evidence>